<dbReference type="Pfam" id="PF07947">
    <property type="entry name" value="YhhN"/>
    <property type="match status" value="1"/>
</dbReference>
<dbReference type="PANTHER" id="PTHR31885">
    <property type="entry name" value="GH04784P"/>
    <property type="match status" value="1"/>
</dbReference>
<keyword evidence="3 6" id="KW-0812">Transmembrane</keyword>
<evidence type="ECO:0000256" key="5">
    <source>
        <dbReference type="ARBA" id="ARBA00023136"/>
    </source>
</evidence>
<protein>
    <submittedName>
        <fullName evidence="7">Lysoplasmalogenase</fullName>
    </submittedName>
</protein>
<dbReference type="PANTHER" id="PTHR31885:SF6">
    <property type="entry name" value="GH04784P"/>
    <property type="match status" value="1"/>
</dbReference>
<evidence type="ECO:0000313" key="7">
    <source>
        <dbReference type="EMBL" id="MDP5137162.1"/>
    </source>
</evidence>
<proteinExistence type="inferred from homology"/>
<dbReference type="InterPro" id="IPR012506">
    <property type="entry name" value="TMEM86B-like"/>
</dbReference>
<feature type="transmembrane region" description="Helical" evidence="6">
    <location>
        <begin position="128"/>
        <end position="148"/>
    </location>
</feature>
<feature type="transmembrane region" description="Helical" evidence="6">
    <location>
        <begin position="184"/>
        <end position="202"/>
    </location>
</feature>
<sequence length="210" mass="23421">MTMPFAISICYSLLALAYILLSYQGEFALNFAVKIMPLLLLLAWIIHSSAKLPRGLILALLCCMTGDVLLAWNAQTLFVYGLAAFLFGHIGYLLLLRPFVSFNALLLIPYTLFAAVALSLMWPALGEMAIPVLVYIGILVAVSFATWCSRDSNNWLIIGGLVFISSDALLGLNKFYQPIPEADSLIMLTYYLAQYALIRGFMRRQENKTY</sequence>
<evidence type="ECO:0000256" key="3">
    <source>
        <dbReference type="ARBA" id="ARBA00022692"/>
    </source>
</evidence>
<keyword evidence="8" id="KW-1185">Reference proteome</keyword>
<comment type="similarity">
    <text evidence="2">Belongs to the TMEM86 family.</text>
</comment>
<dbReference type="RefSeq" id="WP_305976573.1">
    <property type="nucleotide sequence ID" value="NZ_JAPJDZ010000039.1"/>
</dbReference>
<name>A0ABT9I1A6_9GAMM</name>
<evidence type="ECO:0000256" key="6">
    <source>
        <dbReference type="SAM" id="Phobius"/>
    </source>
</evidence>
<feature type="transmembrane region" description="Helical" evidence="6">
    <location>
        <begin position="27"/>
        <end position="46"/>
    </location>
</feature>
<evidence type="ECO:0000256" key="1">
    <source>
        <dbReference type="ARBA" id="ARBA00004141"/>
    </source>
</evidence>
<comment type="subcellular location">
    <subcellularLocation>
        <location evidence="1">Membrane</location>
        <topology evidence="1">Multi-pass membrane protein</topology>
    </subcellularLocation>
</comment>
<keyword evidence="5 6" id="KW-0472">Membrane</keyword>
<evidence type="ECO:0000256" key="2">
    <source>
        <dbReference type="ARBA" id="ARBA00007375"/>
    </source>
</evidence>
<dbReference type="EMBL" id="JAPJDZ010000039">
    <property type="protein sequence ID" value="MDP5137162.1"/>
    <property type="molecule type" value="Genomic_DNA"/>
</dbReference>
<evidence type="ECO:0000256" key="4">
    <source>
        <dbReference type="ARBA" id="ARBA00022989"/>
    </source>
</evidence>
<feature type="transmembrane region" description="Helical" evidence="6">
    <location>
        <begin position="102"/>
        <end position="122"/>
    </location>
</feature>
<evidence type="ECO:0000313" key="8">
    <source>
        <dbReference type="Proteomes" id="UP001231109"/>
    </source>
</evidence>
<comment type="caution">
    <text evidence="7">The sequence shown here is derived from an EMBL/GenBank/DDBJ whole genome shotgun (WGS) entry which is preliminary data.</text>
</comment>
<reference evidence="7 8" key="1">
    <citation type="submission" date="2022-11" db="EMBL/GenBank/DDBJ databases">
        <title>Viruses from the air-sea interface of a natural surface slick.</title>
        <authorList>
            <person name="Rahlff J."/>
            <person name="Holmfeldt K."/>
        </authorList>
    </citation>
    <scope>NUCLEOTIDE SEQUENCE [LARGE SCALE GENOMIC DNA]</scope>
    <source>
        <strain evidence="7 8">SMS4</strain>
    </source>
</reference>
<feature type="transmembrane region" description="Helical" evidence="6">
    <location>
        <begin position="155"/>
        <end position="172"/>
    </location>
</feature>
<dbReference type="Proteomes" id="UP001231109">
    <property type="component" value="Unassembled WGS sequence"/>
</dbReference>
<accession>A0ABT9I1A6</accession>
<keyword evidence="4 6" id="KW-1133">Transmembrane helix</keyword>
<gene>
    <name evidence="7" type="ORF">ORJ04_14505</name>
</gene>
<feature type="transmembrane region" description="Helical" evidence="6">
    <location>
        <begin position="78"/>
        <end position="95"/>
    </location>
</feature>
<organism evidence="7 8">
    <name type="scientific">Rheinheimera baltica</name>
    <dbReference type="NCBI Taxonomy" id="67576"/>
    <lineage>
        <taxon>Bacteria</taxon>
        <taxon>Pseudomonadati</taxon>
        <taxon>Pseudomonadota</taxon>
        <taxon>Gammaproteobacteria</taxon>
        <taxon>Chromatiales</taxon>
        <taxon>Chromatiaceae</taxon>
        <taxon>Rheinheimera</taxon>
    </lineage>
</organism>